<dbReference type="KEGG" id="dalk:DSCA_40110"/>
<evidence type="ECO:0000313" key="2">
    <source>
        <dbReference type="EMBL" id="BBO70081.1"/>
    </source>
</evidence>
<reference evidence="2 3" key="1">
    <citation type="submission" date="2019-11" db="EMBL/GenBank/DDBJ databases">
        <title>Comparative genomics of hydrocarbon-degrading Desulfosarcina strains.</title>
        <authorList>
            <person name="Watanabe M."/>
            <person name="Kojima H."/>
            <person name="Fukui M."/>
        </authorList>
    </citation>
    <scope>NUCLEOTIDE SEQUENCE [LARGE SCALE GENOMIC DNA]</scope>
    <source>
        <strain evidence="2 3">PL12</strain>
    </source>
</reference>
<organism evidence="2 3">
    <name type="scientific">Desulfosarcina alkanivorans</name>
    <dbReference type="NCBI Taxonomy" id="571177"/>
    <lineage>
        <taxon>Bacteria</taxon>
        <taxon>Pseudomonadati</taxon>
        <taxon>Thermodesulfobacteriota</taxon>
        <taxon>Desulfobacteria</taxon>
        <taxon>Desulfobacterales</taxon>
        <taxon>Desulfosarcinaceae</taxon>
        <taxon>Desulfosarcina</taxon>
    </lineage>
</organism>
<accession>A0A5K7YSV5</accession>
<dbReference type="AlphaFoldDB" id="A0A5K7YSV5"/>
<evidence type="ECO:0000313" key="3">
    <source>
        <dbReference type="Proteomes" id="UP000427906"/>
    </source>
</evidence>
<keyword evidence="1" id="KW-1133">Transmembrane helix</keyword>
<keyword evidence="1" id="KW-0812">Transmembrane</keyword>
<keyword evidence="3" id="KW-1185">Reference proteome</keyword>
<dbReference type="EMBL" id="AP021874">
    <property type="protein sequence ID" value="BBO70081.1"/>
    <property type="molecule type" value="Genomic_DNA"/>
</dbReference>
<name>A0A5K7YSV5_9BACT</name>
<feature type="transmembrane region" description="Helical" evidence="1">
    <location>
        <begin position="69"/>
        <end position="89"/>
    </location>
</feature>
<proteinExistence type="predicted"/>
<evidence type="ECO:0008006" key="4">
    <source>
        <dbReference type="Google" id="ProtNLM"/>
    </source>
</evidence>
<keyword evidence="1" id="KW-0472">Membrane</keyword>
<feature type="transmembrane region" description="Helical" evidence="1">
    <location>
        <begin position="12"/>
        <end position="33"/>
    </location>
</feature>
<evidence type="ECO:0000256" key="1">
    <source>
        <dbReference type="SAM" id="Phobius"/>
    </source>
</evidence>
<dbReference type="Proteomes" id="UP000427906">
    <property type="component" value="Chromosome"/>
</dbReference>
<gene>
    <name evidence="2" type="ORF">DSCA_40110</name>
</gene>
<protein>
    <recommendedName>
        <fullName evidence="4">NarG-like domain-containing protein</fullName>
    </recommendedName>
</protein>
<sequence length="97" mass="10776">MALQASDYIIGGVMAVAAVIAAGSFSVIASYLFDRGLADRNAKAPNIMVWYKTYMAQTRRQTGRIGTPFWLHSVSTGIFILTGVVYTIVRFMMPRFF</sequence>